<comment type="caution">
    <text evidence="4">The sequence shown here is derived from an EMBL/GenBank/DDBJ whole genome shotgun (WGS) entry which is preliminary data.</text>
</comment>
<dbReference type="InterPro" id="IPR000182">
    <property type="entry name" value="GNAT_dom"/>
</dbReference>
<dbReference type="Pfam" id="PF00583">
    <property type="entry name" value="Acetyltransf_1"/>
    <property type="match status" value="1"/>
</dbReference>
<dbReference type="InterPro" id="IPR016181">
    <property type="entry name" value="Acyl_CoA_acyltransferase"/>
</dbReference>
<evidence type="ECO:0000256" key="1">
    <source>
        <dbReference type="ARBA" id="ARBA00022679"/>
    </source>
</evidence>
<feature type="domain" description="N-acetyltransferase" evidence="3">
    <location>
        <begin position="10"/>
        <end position="158"/>
    </location>
</feature>
<dbReference type="PANTHER" id="PTHR43877">
    <property type="entry name" value="AMINOALKYLPHOSPHONATE N-ACETYLTRANSFERASE-RELATED-RELATED"/>
    <property type="match status" value="1"/>
</dbReference>
<dbReference type="Gene3D" id="3.40.630.30">
    <property type="match status" value="1"/>
</dbReference>
<evidence type="ECO:0000313" key="4">
    <source>
        <dbReference type="EMBL" id="RKR75471.1"/>
    </source>
</evidence>
<dbReference type="GO" id="GO:0008080">
    <property type="term" value="F:N-acetyltransferase activity"/>
    <property type="evidence" value="ECO:0007669"/>
    <property type="project" value="InterPro"/>
</dbReference>
<dbReference type="InterPro" id="IPR006464">
    <property type="entry name" value="AcTrfase_RimI/Ard1"/>
</dbReference>
<dbReference type="SUPFAM" id="SSF55729">
    <property type="entry name" value="Acyl-CoA N-acyltransferases (Nat)"/>
    <property type="match status" value="1"/>
</dbReference>
<keyword evidence="2" id="KW-0012">Acyltransferase</keyword>
<sequence length="168" mass="17966">MSADTGTAGYSVRRAHPQDLDAIMALETSVFVSDAWSPETMAGELANSTAYYLVAVDDAGLVIAYAGMLAPVGSPDSDIQTIAVAPAARRRGIARDLMVRLLAEAVDRGARETFLEVRVDNPGAQTLYEQLGFEGIATRPRYYMPEGVDALVMRLRHPAPDRPEGGAA</sequence>
<evidence type="ECO:0000256" key="2">
    <source>
        <dbReference type="ARBA" id="ARBA00023315"/>
    </source>
</evidence>
<dbReference type="Proteomes" id="UP000280008">
    <property type="component" value="Unassembled WGS sequence"/>
</dbReference>
<dbReference type="AlphaFoldDB" id="A0A495IJK5"/>
<dbReference type="NCBIfam" id="TIGR01575">
    <property type="entry name" value="rimI"/>
    <property type="match status" value="1"/>
</dbReference>
<evidence type="ECO:0000259" key="3">
    <source>
        <dbReference type="PROSITE" id="PS51186"/>
    </source>
</evidence>
<dbReference type="InterPro" id="IPR050832">
    <property type="entry name" value="Bact_Acetyltransf"/>
</dbReference>
<evidence type="ECO:0000313" key="5">
    <source>
        <dbReference type="Proteomes" id="UP000280008"/>
    </source>
</evidence>
<gene>
    <name evidence="4" type="ORF">C8E83_2619</name>
</gene>
<keyword evidence="5" id="KW-1185">Reference proteome</keyword>
<dbReference type="RefSeq" id="WP_342768925.1">
    <property type="nucleotide sequence ID" value="NZ_RBKS01000001.1"/>
</dbReference>
<proteinExistence type="predicted"/>
<reference evidence="4 5" key="1">
    <citation type="submission" date="2018-10" db="EMBL/GenBank/DDBJ databases">
        <title>Sequencing the genomes of 1000 actinobacteria strains.</title>
        <authorList>
            <person name="Klenk H.-P."/>
        </authorList>
    </citation>
    <scope>NUCLEOTIDE SEQUENCE [LARGE SCALE GENOMIC DNA]</scope>
    <source>
        <strain evidence="4 5">DSM 17894</strain>
    </source>
</reference>
<dbReference type="PROSITE" id="PS51186">
    <property type="entry name" value="GNAT"/>
    <property type="match status" value="1"/>
</dbReference>
<protein>
    <submittedName>
        <fullName evidence="4">Ribosomal-protein-alanine N-acetyltransferase</fullName>
    </submittedName>
</protein>
<organism evidence="4 5">
    <name type="scientific">Frondihabitans australicus</name>
    <dbReference type="NCBI Taxonomy" id="386892"/>
    <lineage>
        <taxon>Bacteria</taxon>
        <taxon>Bacillati</taxon>
        <taxon>Actinomycetota</taxon>
        <taxon>Actinomycetes</taxon>
        <taxon>Micrococcales</taxon>
        <taxon>Microbacteriaceae</taxon>
        <taxon>Frondihabitans</taxon>
    </lineage>
</organism>
<dbReference type="EMBL" id="RBKS01000001">
    <property type="protein sequence ID" value="RKR75471.1"/>
    <property type="molecule type" value="Genomic_DNA"/>
</dbReference>
<keyword evidence="1 4" id="KW-0808">Transferase</keyword>
<dbReference type="CDD" id="cd04301">
    <property type="entry name" value="NAT_SF"/>
    <property type="match status" value="1"/>
</dbReference>
<name>A0A495IJK5_9MICO</name>
<accession>A0A495IJK5</accession>